<keyword evidence="4" id="KW-1185">Reference proteome</keyword>
<name>A0ABT3GYL3_9RHOB</name>
<proteinExistence type="predicted"/>
<evidence type="ECO:0000256" key="1">
    <source>
        <dbReference type="ARBA" id="ARBA00023163"/>
    </source>
</evidence>
<dbReference type="RefSeq" id="WP_264505612.1">
    <property type="nucleotide sequence ID" value="NZ_JAPDFL010000001.1"/>
</dbReference>
<dbReference type="Pfam" id="PF02357">
    <property type="entry name" value="NusG"/>
    <property type="match status" value="1"/>
</dbReference>
<comment type="caution">
    <text evidence="3">The sequence shown here is derived from an EMBL/GenBank/DDBJ whole genome shotgun (WGS) entry which is preliminary data.</text>
</comment>
<feature type="domain" description="NusG-like N-terminal" evidence="2">
    <location>
        <begin position="32"/>
        <end position="123"/>
    </location>
</feature>
<dbReference type="InterPro" id="IPR006645">
    <property type="entry name" value="NGN-like_dom"/>
</dbReference>
<evidence type="ECO:0000313" key="3">
    <source>
        <dbReference type="EMBL" id="MCW1932626.1"/>
    </source>
</evidence>
<evidence type="ECO:0000313" key="4">
    <source>
        <dbReference type="Proteomes" id="UP001208938"/>
    </source>
</evidence>
<dbReference type="EMBL" id="JAPDFL010000001">
    <property type="protein sequence ID" value="MCW1932626.1"/>
    <property type="molecule type" value="Genomic_DNA"/>
</dbReference>
<organism evidence="3 4">
    <name type="scientific">Pararhodobacter zhoushanensis</name>
    <dbReference type="NCBI Taxonomy" id="2479545"/>
    <lineage>
        <taxon>Bacteria</taxon>
        <taxon>Pseudomonadati</taxon>
        <taxon>Pseudomonadota</taxon>
        <taxon>Alphaproteobacteria</taxon>
        <taxon>Rhodobacterales</taxon>
        <taxon>Paracoccaceae</taxon>
        <taxon>Pararhodobacter</taxon>
    </lineage>
</organism>
<dbReference type="Proteomes" id="UP001208938">
    <property type="component" value="Unassembled WGS sequence"/>
</dbReference>
<keyword evidence="1" id="KW-0804">Transcription</keyword>
<gene>
    <name evidence="3" type="ORF">OKW52_10250</name>
</gene>
<reference evidence="3 4" key="1">
    <citation type="submission" date="2022-10" db="EMBL/GenBank/DDBJ databases">
        <title>Pararhodobacter sp. nov., isolated from marine algae.</title>
        <authorList>
            <person name="Choi B.J."/>
            <person name="Kim J.M."/>
            <person name="Lee J.K."/>
            <person name="Choi D.G."/>
            <person name="Jeon C.O."/>
        </authorList>
    </citation>
    <scope>NUCLEOTIDE SEQUENCE [LARGE SCALE GENOMIC DNA]</scope>
    <source>
        <strain evidence="3 4">ZQ420</strain>
    </source>
</reference>
<sequence length="208" mass="22640">MARAFDGRGAVAVGDVVSTSGPAPLFQPGPAQWYALRVAAQRESFVERWLSLRGVMGFHPVLTRTVVRHGRKLQQAKRYLPGYVFARFPGYPVVHAIRTLPHVLGALTVQDGNWACIKPEDLRALYDMRQVDAKIEDAEAAAAARRKAARALRAGGGALFRAGPMAGTRCEVIEIAGSGDVRVRLRLFGAEHLVSTRAEDLISIRKAS</sequence>
<protein>
    <recommendedName>
        <fullName evidence="2">NusG-like N-terminal domain-containing protein</fullName>
    </recommendedName>
</protein>
<dbReference type="SUPFAM" id="SSF82679">
    <property type="entry name" value="N-utilization substance G protein NusG, N-terminal domain"/>
    <property type="match status" value="1"/>
</dbReference>
<accession>A0ABT3GYL3</accession>
<dbReference type="InterPro" id="IPR036735">
    <property type="entry name" value="NGN_dom_sf"/>
</dbReference>
<evidence type="ECO:0000259" key="2">
    <source>
        <dbReference type="Pfam" id="PF02357"/>
    </source>
</evidence>
<dbReference type="Gene3D" id="3.30.70.940">
    <property type="entry name" value="NusG, N-terminal domain"/>
    <property type="match status" value="1"/>
</dbReference>